<dbReference type="AlphaFoldDB" id="A0A916EAK8"/>
<dbReference type="EMBL" id="CAGKOT010000030">
    <property type="protein sequence ID" value="CAB5372380.1"/>
    <property type="molecule type" value="Genomic_DNA"/>
</dbReference>
<proteinExistence type="predicted"/>
<name>A0A916EAK8_9GLOM</name>
<evidence type="ECO:0000256" key="1">
    <source>
        <dbReference type="SAM" id="Phobius"/>
    </source>
</evidence>
<organism evidence="2 3">
    <name type="scientific">Rhizophagus irregularis</name>
    <dbReference type="NCBI Taxonomy" id="588596"/>
    <lineage>
        <taxon>Eukaryota</taxon>
        <taxon>Fungi</taxon>
        <taxon>Fungi incertae sedis</taxon>
        <taxon>Mucoromycota</taxon>
        <taxon>Glomeromycotina</taxon>
        <taxon>Glomeromycetes</taxon>
        <taxon>Glomerales</taxon>
        <taxon>Glomeraceae</taxon>
        <taxon>Rhizophagus</taxon>
    </lineage>
</organism>
<evidence type="ECO:0000313" key="2">
    <source>
        <dbReference type="EMBL" id="CAB5372380.1"/>
    </source>
</evidence>
<comment type="caution">
    <text evidence="2">The sequence shown here is derived from an EMBL/GenBank/DDBJ whole genome shotgun (WGS) entry which is preliminary data.</text>
</comment>
<sequence length="103" mass="11825">MEVCAQFIIMCNKGILVCVPHLLAVGCTFELSILAWDTSFLLRVDTPVLITLGWLSYYVFLVIVKEYWELALYNVTGSPCRSMVNFLSDSHEQAFYRCFCQIL</sequence>
<keyword evidence="1" id="KW-0812">Transmembrane</keyword>
<feature type="transmembrane region" description="Helical" evidence="1">
    <location>
        <begin position="48"/>
        <end position="64"/>
    </location>
</feature>
<dbReference type="OrthoDB" id="10269845at2759"/>
<gene>
    <name evidence="2" type="ORF">CHRIB12_LOCUS13540</name>
</gene>
<evidence type="ECO:0000313" key="3">
    <source>
        <dbReference type="Proteomes" id="UP000684084"/>
    </source>
</evidence>
<accession>A0A916EAK8</accession>
<keyword evidence="1" id="KW-0472">Membrane</keyword>
<reference evidence="2" key="1">
    <citation type="submission" date="2020-05" db="EMBL/GenBank/DDBJ databases">
        <authorList>
            <person name="Rincon C."/>
            <person name="Sanders R I."/>
            <person name="Robbins C."/>
            <person name="Chaturvedi A."/>
        </authorList>
    </citation>
    <scope>NUCLEOTIDE SEQUENCE</scope>
    <source>
        <strain evidence="2">CHB12</strain>
    </source>
</reference>
<feature type="transmembrane region" description="Helical" evidence="1">
    <location>
        <begin position="15"/>
        <end position="36"/>
    </location>
</feature>
<keyword evidence="1" id="KW-1133">Transmembrane helix</keyword>
<protein>
    <submittedName>
        <fullName evidence="2">Uncharacterized protein</fullName>
    </submittedName>
</protein>
<dbReference type="VEuPathDB" id="FungiDB:RhiirFUN_012467"/>
<dbReference type="Proteomes" id="UP000684084">
    <property type="component" value="Unassembled WGS sequence"/>
</dbReference>